<feature type="compositionally biased region" description="Low complexity" evidence="1">
    <location>
        <begin position="81"/>
        <end position="98"/>
    </location>
</feature>
<dbReference type="AlphaFoldDB" id="A0A1W5D927"/>
<evidence type="ECO:0000256" key="1">
    <source>
        <dbReference type="SAM" id="MobiDB-lite"/>
    </source>
</evidence>
<name>A0A1W5D927_9LECA</name>
<feature type="compositionally biased region" description="Low complexity" evidence="1">
    <location>
        <begin position="64"/>
        <end position="74"/>
    </location>
</feature>
<accession>A0A1W5D927</accession>
<evidence type="ECO:0000313" key="3">
    <source>
        <dbReference type="Proteomes" id="UP000192927"/>
    </source>
</evidence>
<dbReference type="Proteomes" id="UP000192927">
    <property type="component" value="Unassembled WGS sequence"/>
</dbReference>
<organism evidence="2 3">
    <name type="scientific">Lasallia pustulata</name>
    <dbReference type="NCBI Taxonomy" id="136370"/>
    <lineage>
        <taxon>Eukaryota</taxon>
        <taxon>Fungi</taxon>
        <taxon>Dikarya</taxon>
        <taxon>Ascomycota</taxon>
        <taxon>Pezizomycotina</taxon>
        <taxon>Lecanoromycetes</taxon>
        <taxon>OSLEUM clade</taxon>
        <taxon>Umbilicariomycetidae</taxon>
        <taxon>Umbilicariales</taxon>
        <taxon>Umbilicariaceae</taxon>
        <taxon>Lasallia</taxon>
    </lineage>
</organism>
<protein>
    <submittedName>
        <fullName evidence="2">Uncharacterized protein</fullName>
    </submittedName>
</protein>
<evidence type="ECO:0000313" key="2">
    <source>
        <dbReference type="EMBL" id="SLM39658.1"/>
    </source>
</evidence>
<dbReference type="EMBL" id="FWEW01003533">
    <property type="protein sequence ID" value="SLM39658.1"/>
    <property type="molecule type" value="Genomic_DNA"/>
</dbReference>
<keyword evidence="3" id="KW-1185">Reference proteome</keyword>
<feature type="region of interest" description="Disordered" evidence="1">
    <location>
        <begin position="50"/>
        <end position="128"/>
    </location>
</feature>
<proteinExistence type="predicted"/>
<sequence length="155" mass="16450">MPMSWTNGENIRLLLNILRIHEIKLDYEALATATGPGVTAIAIRKHIQKLKEKTEKGDTDPSSAAPADGTTPKGTPKKAPKAPTKAAGTKTPTSAAKTSVKKGTKRGANGNPKDTGESQDAADSGEKELNVEMMEEGKRIKLEDGKFLLNEGAEV</sequence>
<reference evidence="3" key="1">
    <citation type="submission" date="2017-03" db="EMBL/GenBank/DDBJ databases">
        <authorList>
            <person name="Sharma R."/>
            <person name="Thines M."/>
        </authorList>
    </citation>
    <scope>NUCLEOTIDE SEQUENCE [LARGE SCALE GENOMIC DNA]</scope>
</reference>
<feature type="compositionally biased region" description="Basic and acidic residues" evidence="1">
    <location>
        <begin position="50"/>
        <end position="59"/>
    </location>
</feature>